<dbReference type="InterPro" id="IPR013740">
    <property type="entry name" value="Redoxin"/>
</dbReference>
<evidence type="ECO:0000313" key="3">
    <source>
        <dbReference type="EMBL" id="OXL15816.1"/>
    </source>
</evidence>
<dbReference type="AlphaFoldDB" id="A0A229FUX6"/>
<dbReference type="PANTHER" id="PTHR42852">
    <property type="entry name" value="THIOL:DISULFIDE INTERCHANGE PROTEIN DSBE"/>
    <property type="match status" value="1"/>
</dbReference>
<dbReference type="InterPro" id="IPR036249">
    <property type="entry name" value="Thioredoxin-like_sf"/>
</dbReference>
<dbReference type="PANTHER" id="PTHR42852:SF18">
    <property type="entry name" value="CHROMOSOME UNDETERMINED SCAFFOLD_47, WHOLE GENOME SHOTGUN SEQUENCE"/>
    <property type="match status" value="1"/>
</dbReference>
<dbReference type="Gene3D" id="3.40.30.10">
    <property type="entry name" value="Glutaredoxin"/>
    <property type="match status" value="1"/>
</dbReference>
<accession>A0A229FUX6</accession>
<dbReference type="CDD" id="cd02966">
    <property type="entry name" value="TlpA_like_family"/>
    <property type="match status" value="1"/>
</dbReference>
<name>A0A229FUX6_9BURK</name>
<comment type="caution">
    <text evidence="3">The sequence shown here is derived from an EMBL/GenBank/DDBJ whole genome shotgun (WGS) entry which is preliminary data.</text>
</comment>
<dbReference type="Pfam" id="PF08534">
    <property type="entry name" value="Redoxin"/>
    <property type="match status" value="1"/>
</dbReference>
<gene>
    <name evidence="3" type="ORF">AOC33_01575</name>
</gene>
<dbReference type="Proteomes" id="UP000215188">
    <property type="component" value="Unassembled WGS sequence"/>
</dbReference>
<keyword evidence="1" id="KW-0732">Signal</keyword>
<dbReference type="InterPro" id="IPR050553">
    <property type="entry name" value="Thioredoxin_ResA/DsbE_sf"/>
</dbReference>
<feature type="domain" description="Thioredoxin" evidence="2">
    <location>
        <begin position="33"/>
        <end position="173"/>
    </location>
</feature>
<sequence>MPIQPHFSRFMTIKHFLVAGLISVFSLLSGCASDTQQSVPNFKISEISGKTLTQADIAGKVTVINFWATSCVTCVKEMPDLVNTYEKYKSQGLEFIALAMSYDPPMYVVNFAETRKLPFIVAMDSDGSAAKAFGKIQLTPTTLVINKQGKIIKRYVGEPEWNDFHKLLEKSLADKT</sequence>
<protein>
    <recommendedName>
        <fullName evidence="2">Thioredoxin domain-containing protein</fullName>
    </recommendedName>
</protein>
<evidence type="ECO:0000313" key="4">
    <source>
        <dbReference type="Proteomes" id="UP000215188"/>
    </source>
</evidence>
<dbReference type="RefSeq" id="WP_089514853.1">
    <property type="nucleotide sequence ID" value="NZ_NJGG01000001.1"/>
</dbReference>
<dbReference type="OrthoDB" id="9811352at2"/>
<dbReference type="GO" id="GO:0016491">
    <property type="term" value="F:oxidoreductase activity"/>
    <property type="evidence" value="ECO:0007669"/>
    <property type="project" value="InterPro"/>
</dbReference>
<feature type="chain" id="PRO_5012782289" description="Thioredoxin domain-containing protein" evidence="1">
    <location>
        <begin position="33"/>
        <end position="176"/>
    </location>
</feature>
<keyword evidence="4" id="KW-1185">Reference proteome</keyword>
<dbReference type="EMBL" id="NJGG01000001">
    <property type="protein sequence ID" value="OXL15816.1"/>
    <property type="molecule type" value="Genomic_DNA"/>
</dbReference>
<dbReference type="PROSITE" id="PS51352">
    <property type="entry name" value="THIOREDOXIN_2"/>
    <property type="match status" value="1"/>
</dbReference>
<dbReference type="SUPFAM" id="SSF52833">
    <property type="entry name" value="Thioredoxin-like"/>
    <property type="match status" value="1"/>
</dbReference>
<organism evidence="3 4">
    <name type="scientific">Polynucleobacter cosmopolitanus</name>
    <dbReference type="NCBI Taxonomy" id="351345"/>
    <lineage>
        <taxon>Bacteria</taxon>
        <taxon>Pseudomonadati</taxon>
        <taxon>Pseudomonadota</taxon>
        <taxon>Betaproteobacteria</taxon>
        <taxon>Burkholderiales</taxon>
        <taxon>Burkholderiaceae</taxon>
        <taxon>Polynucleobacter</taxon>
    </lineage>
</organism>
<evidence type="ECO:0000259" key="2">
    <source>
        <dbReference type="PROSITE" id="PS51352"/>
    </source>
</evidence>
<feature type="signal peptide" evidence="1">
    <location>
        <begin position="1"/>
        <end position="32"/>
    </location>
</feature>
<dbReference type="InterPro" id="IPR013766">
    <property type="entry name" value="Thioredoxin_domain"/>
</dbReference>
<reference evidence="3 4" key="1">
    <citation type="submission" date="2017-06" db="EMBL/GenBank/DDBJ databases">
        <title>Reclassification of a Polynucleobacter cosmopolitanus strain isolated from tropical Lake Victoria as Polynucleobacter victoriensis comb. nov.</title>
        <authorList>
            <person name="Hahn M.W."/>
        </authorList>
    </citation>
    <scope>NUCLEOTIDE SEQUENCE [LARGE SCALE GENOMIC DNA]</scope>
    <source>
        <strain evidence="3 4">MWH-MoIso2</strain>
    </source>
</reference>
<evidence type="ECO:0000256" key="1">
    <source>
        <dbReference type="SAM" id="SignalP"/>
    </source>
</evidence>
<proteinExistence type="predicted"/>